<dbReference type="PANTHER" id="PTHR13389:SF0">
    <property type="entry name" value="PUMILIO HOMOLOG 3"/>
    <property type="match status" value="1"/>
</dbReference>
<evidence type="ECO:0000313" key="1">
    <source>
        <dbReference type="EMBL" id="GKV35892.1"/>
    </source>
</evidence>
<evidence type="ECO:0000313" key="2">
    <source>
        <dbReference type="Proteomes" id="UP001054252"/>
    </source>
</evidence>
<dbReference type="GO" id="GO:0003729">
    <property type="term" value="F:mRNA binding"/>
    <property type="evidence" value="ECO:0007669"/>
    <property type="project" value="TreeGrafter"/>
</dbReference>
<keyword evidence="2" id="KW-1185">Reference proteome</keyword>
<protein>
    <submittedName>
        <fullName evidence="1">Uncharacterized protein</fullName>
    </submittedName>
</protein>
<accession>A0AAV5LGX7</accession>
<organism evidence="1 2">
    <name type="scientific">Rubroshorea leprosula</name>
    <dbReference type="NCBI Taxonomy" id="152421"/>
    <lineage>
        <taxon>Eukaryota</taxon>
        <taxon>Viridiplantae</taxon>
        <taxon>Streptophyta</taxon>
        <taxon>Embryophyta</taxon>
        <taxon>Tracheophyta</taxon>
        <taxon>Spermatophyta</taxon>
        <taxon>Magnoliopsida</taxon>
        <taxon>eudicotyledons</taxon>
        <taxon>Gunneridae</taxon>
        <taxon>Pentapetalae</taxon>
        <taxon>rosids</taxon>
        <taxon>malvids</taxon>
        <taxon>Malvales</taxon>
        <taxon>Dipterocarpaceae</taxon>
        <taxon>Rubroshorea</taxon>
    </lineage>
</organism>
<comment type="caution">
    <text evidence="1">The sequence shown here is derived from an EMBL/GenBank/DDBJ whole genome shotgun (WGS) entry which is preliminary data.</text>
</comment>
<dbReference type="GO" id="GO:0005730">
    <property type="term" value="C:nucleolus"/>
    <property type="evidence" value="ECO:0007669"/>
    <property type="project" value="TreeGrafter"/>
</dbReference>
<reference evidence="1 2" key="1">
    <citation type="journal article" date="2021" name="Commun. Biol.">
        <title>The genome of Shorea leprosula (Dipterocarpaceae) highlights the ecological relevance of drought in aseasonal tropical rainforests.</title>
        <authorList>
            <person name="Ng K.K.S."/>
            <person name="Kobayashi M.J."/>
            <person name="Fawcett J.A."/>
            <person name="Hatakeyama M."/>
            <person name="Paape T."/>
            <person name="Ng C.H."/>
            <person name="Ang C.C."/>
            <person name="Tnah L.H."/>
            <person name="Lee C.T."/>
            <person name="Nishiyama T."/>
            <person name="Sese J."/>
            <person name="O'Brien M.J."/>
            <person name="Copetti D."/>
            <person name="Mohd Noor M.I."/>
            <person name="Ong R.C."/>
            <person name="Putra M."/>
            <person name="Sireger I.Z."/>
            <person name="Indrioko S."/>
            <person name="Kosugi Y."/>
            <person name="Izuno A."/>
            <person name="Isagi Y."/>
            <person name="Lee S.L."/>
            <person name="Shimizu K.K."/>
        </authorList>
    </citation>
    <scope>NUCLEOTIDE SEQUENCE [LARGE SCALE GENOMIC DNA]</scope>
    <source>
        <strain evidence="1">214</strain>
    </source>
</reference>
<proteinExistence type="predicted"/>
<name>A0AAV5LGX7_9ROSI</name>
<dbReference type="PANTHER" id="PTHR13389">
    <property type="entry name" value="PUMILIO HOMOLOG 3"/>
    <property type="match status" value="1"/>
</dbReference>
<dbReference type="InterPro" id="IPR040059">
    <property type="entry name" value="PUM3"/>
</dbReference>
<dbReference type="Proteomes" id="UP001054252">
    <property type="component" value="Unassembled WGS sequence"/>
</dbReference>
<dbReference type="EMBL" id="BPVZ01000113">
    <property type="protein sequence ID" value="GKV35892.1"/>
    <property type="molecule type" value="Genomic_DNA"/>
</dbReference>
<dbReference type="GO" id="GO:0006417">
    <property type="term" value="P:regulation of translation"/>
    <property type="evidence" value="ECO:0007669"/>
    <property type="project" value="TreeGrafter"/>
</dbReference>
<dbReference type="AlphaFoldDB" id="A0AAV5LGX7"/>
<sequence>MSILIIMQVATGGSSGILYQTLNYKLKNLHEAIASLAAKPKSEESEKEHVLENFHSSHTIRKLVLNCPEFASTLWKKAFEGKCESWA</sequence>
<gene>
    <name evidence="1" type="ORF">SLEP1_g44096</name>
</gene>